<organism evidence="1 2">
    <name type="scientific">Chitinophaga caseinilytica</name>
    <dbReference type="NCBI Taxonomy" id="2267521"/>
    <lineage>
        <taxon>Bacteria</taxon>
        <taxon>Pseudomonadati</taxon>
        <taxon>Bacteroidota</taxon>
        <taxon>Chitinophagia</taxon>
        <taxon>Chitinophagales</taxon>
        <taxon>Chitinophagaceae</taxon>
        <taxon>Chitinophaga</taxon>
    </lineage>
</organism>
<proteinExistence type="predicted"/>
<reference evidence="1 2" key="1">
    <citation type="submission" date="2024-03" db="EMBL/GenBank/DDBJ databases">
        <title>Chitinophaga caseinilytica sp. nov., a casein hydrolysing bacterium isolated from forest soil.</title>
        <authorList>
            <person name="Lee D.S."/>
            <person name="Han D.M."/>
            <person name="Baek J.H."/>
            <person name="Choi D.G."/>
            <person name="Jeon J.H."/>
            <person name="Jeon C.O."/>
        </authorList>
    </citation>
    <scope>NUCLEOTIDE SEQUENCE [LARGE SCALE GENOMIC DNA]</scope>
    <source>
        <strain evidence="1 2">KACC 19118</strain>
    </source>
</reference>
<sequence>MKPVYVALICLLFTLFSGCRKKDDAAPPSSGRREMVEGSWKQKDLVIAVSVKLGGQNIPAGTSMMVLAPLLGPGGALITCTKNNTYSFNKDNTMKVAGCTELLFPVTGNDGTWSLDIYDAVLLLKSAQGDPDPHWIDELTDKTLKISITAVIPNVATVPLTLILEKS</sequence>
<accession>A0ABZ2Z5F9</accession>
<evidence type="ECO:0000313" key="1">
    <source>
        <dbReference type="EMBL" id="WZN46812.1"/>
    </source>
</evidence>
<evidence type="ECO:0000313" key="2">
    <source>
        <dbReference type="Proteomes" id="UP001449657"/>
    </source>
</evidence>
<dbReference type="Proteomes" id="UP001449657">
    <property type="component" value="Chromosome"/>
</dbReference>
<name>A0ABZ2Z5F9_9BACT</name>
<keyword evidence="2" id="KW-1185">Reference proteome</keyword>
<gene>
    <name evidence="1" type="ORF">WJU22_01260</name>
</gene>
<dbReference type="EMBL" id="CP150096">
    <property type="protein sequence ID" value="WZN46812.1"/>
    <property type="molecule type" value="Genomic_DNA"/>
</dbReference>
<dbReference type="PROSITE" id="PS51257">
    <property type="entry name" value="PROKAR_LIPOPROTEIN"/>
    <property type="match status" value="1"/>
</dbReference>
<protein>
    <submittedName>
        <fullName evidence="1">Lipocalin family protein</fullName>
    </submittedName>
</protein>
<dbReference type="RefSeq" id="WP_341841494.1">
    <property type="nucleotide sequence ID" value="NZ_CP149792.1"/>
</dbReference>